<evidence type="ECO:0000313" key="2">
    <source>
        <dbReference type="EMBL" id="QTA85204.1"/>
    </source>
</evidence>
<proteinExistence type="predicted"/>
<dbReference type="KEGG" id="dmm:dnm_012090"/>
<evidence type="ECO:0000313" key="3">
    <source>
        <dbReference type="Proteomes" id="UP000663722"/>
    </source>
</evidence>
<evidence type="ECO:0000259" key="1">
    <source>
        <dbReference type="Pfam" id="PF12706"/>
    </source>
</evidence>
<dbReference type="SUPFAM" id="SSF56281">
    <property type="entry name" value="Metallo-hydrolase/oxidoreductase"/>
    <property type="match status" value="1"/>
</dbReference>
<sequence>MKITILGSGGCTVIPKPCCDCQVCKQARQKGHPYERTGPALFIHDINLLIDTPAEIACQLNRSEIASVDYLLFTHLDPDHVEGFRVVEQITLDFRTWEAYPEKQINLILPEYLHDRLKNIQTAYGPVIEFYENQGFVRSVSFEDHIVIGDIQITAIPVDRGSQTVFIYVFEQKNARAVYAPCDIRPFPEHRAEVRKADFLVIQPGIFEEGLKHGFVYPDDHISRTTLYTFEETLALAKRIQAGRILFVHLEEYWNRSYDDYLLLEKKFPNVRFAYDGLTFETGNWKLETGNWKLETGNLKLET</sequence>
<dbReference type="InterPro" id="IPR036866">
    <property type="entry name" value="RibonucZ/Hydroxyglut_hydro"/>
</dbReference>
<dbReference type="Proteomes" id="UP000663722">
    <property type="component" value="Chromosome"/>
</dbReference>
<dbReference type="RefSeq" id="WP_207681349.1">
    <property type="nucleotide sequence ID" value="NZ_CP061800.1"/>
</dbReference>
<dbReference type="Gene3D" id="3.60.15.10">
    <property type="entry name" value="Ribonuclease Z/Hydroxyacylglutathione hydrolase-like"/>
    <property type="match status" value="1"/>
</dbReference>
<dbReference type="AlphaFoldDB" id="A0A975BGA8"/>
<gene>
    <name evidence="2" type="ORF">dnm_012090</name>
</gene>
<keyword evidence="3" id="KW-1185">Reference proteome</keyword>
<accession>A0A975BGA8</accession>
<name>A0A975BGA8_9BACT</name>
<dbReference type="PANTHER" id="PTHR42663">
    <property type="entry name" value="HYDROLASE C777.06C-RELATED-RELATED"/>
    <property type="match status" value="1"/>
</dbReference>
<dbReference type="EMBL" id="CP061800">
    <property type="protein sequence ID" value="QTA85204.1"/>
    <property type="molecule type" value="Genomic_DNA"/>
</dbReference>
<feature type="domain" description="Metallo-beta-lactamase" evidence="1">
    <location>
        <begin position="47"/>
        <end position="249"/>
    </location>
</feature>
<organism evidence="2 3">
    <name type="scientific">Desulfonema magnum</name>
    <dbReference type="NCBI Taxonomy" id="45655"/>
    <lineage>
        <taxon>Bacteria</taxon>
        <taxon>Pseudomonadati</taxon>
        <taxon>Thermodesulfobacteriota</taxon>
        <taxon>Desulfobacteria</taxon>
        <taxon>Desulfobacterales</taxon>
        <taxon>Desulfococcaceae</taxon>
        <taxon>Desulfonema</taxon>
    </lineage>
</organism>
<dbReference type="Pfam" id="PF12706">
    <property type="entry name" value="Lactamase_B_2"/>
    <property type="match status" value="1"/>
</dbReference>
<dbReference type="PANTHER" id="PTHR42663:SF6">
    <property type="entry name" value="HYDROLASE C777.06C-RELATED"/>
    <property type="match status" value="1"/>
</dbReference>
<reference evidence="2" key="1">
    <citation type="journal article" date="2021" name="Microb. Physiol.">
        <title>Proteogenomic Insights into the Physiology of Marine, Sulfate-Reducing, Filamentous Desulfonema limicola and Desulfonema magnum.</title>
        <authorList>
            <person name="Schnaars V."/>
            <person name="Wohlbrand L."/>
            <person name="Scheve S."/>
            <person name="Hinrichs C."/>
            <person name="Reinhardt R."/>
            <person name="Rabus R."/>
        </authorList>
    </citation>
    <scope>NUCLEOTIDE SEQUENCE</scope>
    <source>
        <strain evidence="2">4be13</strain>
    </source>
</reference>
<dbReference type="InterPro" id="IPR001279">
    <property type="entry name" value="Metallo-B-lactamas"/>
</dbReference>
<protein>
    <submittedName>
        <fullName evidence="2">Beta-lactamase domain-containing protein</fullName>
    </submittedName>
</protein>